<dbReference type="PANTHER" id="PTHR10231">
    <property type="entry name" value="NUCLEOTIDE-SUGAR TRANSMEMBRANE TRANSPORTER"/>
    <property type="match status" value="1"/>
</dbReference>
<proteinExistence type="predicted"/>
<protein>
    <recommendedName>
        <fullName evidence="8">Nucleotide-sugar transporter</fullName>
    </recommendedName>
</protein>
<organism evidence="6 7">
    <name type="scientific">Hamiltosporidium magnivora</name>
    <dbReference type="NCBI Taxonomy" id="148818"/>
    <lineage>
        <taxon>Eukaryota</taxon>
        <taxon>Fungi</taxon>
        <taxon>Fungi incertae sedis</taxon>
        <taxon>Microsporidia</taxon>
        <taxon>Dubosqiidae</taxon>
        <taxon>Hamiltosporidium</taxon>
    </lineage>
</organism>
<dbReference type="SUPFAM" id="SSF103481">
    <property type="entry name" value="Multidrug resistance efflux transporter EmrE"/>
    <property type="match status" value="1"/>
</dbReference>
<keyword evidence="3 5" id="KW-1133">Transmembrane helix</keyword>
<dbReference type="GO" id="GO:0015165">
    <property type="term" value="F:pyrimidine nucleotide-sugar transmembrane transporter activity"/>
    <property type="evidence" value="ECO:0007669"/>
    <property type="project" value="InterPro"/>
</dbReference>
<evidence type="ECO:0000256" key="1">
    <source>
        <dbReference type="ARBA" id="ARBA00004141"/>
    </source>
</evidence>
<evidence type="ECO:0000256" key="3">
    <source>
        <dbReference type="ARBA" id="ARBA00022989"/>
    </source>
</evidence>
<evidence type="ECO:0008006" key="8">
    <source>
        <dbReference type="Google" id="ProtNLM"/>
    </source>
</evidence>
<feature type="transmembrane region" description="Helical" evidence="5">
    <location>
        <begin position="91"/>
        <end position="109"/>
    </location>
</feature>
<feature type="transmembrane region" description="Helical" evidence="5">
    <location>
        <begin position="172"/>
        <end position="190"/>
    </location>
</feature>
<evidence type="ECO:0000313" key="7">
    <source>
        <dbReference type="Proteomes" id="UP000293045"/>
    </source>
</evidence>
<dbReference type="Pfam" id="PF04142">
    <property type="entry name" value="Nuc_sug_transp"/>
    <property type="match status" value="1"/>
</dbReference>
<feature type="transmembrane region" description="Helical" evidence="5">
    <location>
        <begin position="296"/>
        <end position="314"/>
    </location>
</feature>
<sequence length="329" mass="38080">MFLVFLTDSLTIIMNASIMKAERNKYLQILQKYIAIVPIFIQATINGYVIRKFTGRKSSSKCLPILMVELFKLIISSYMKTKQPVDYNLDIFTMGIITFCKSILMWNFVYRLHPMYFSVCYQSRIIFLCVISYIVMKKRFFIYQYWGQGLIFIGIILPEILKNHIKSKSQNVEVITCLAIITAGFLNSFGSVFFEVKIKKKVQNFWDYTFQYSVFAVIITFIGCLVEFYVKEIDIISNFESLFFWLAIILNSLGSMVASYLALILCPLTRTFLMILSSAMSTTVISLLLQNKIQPINIFSLIIVYTGTMIYEIGNTKTVNNKKNNHDIV</sequence>
<feature type="transmembrane region" description="Helical" evidence="5">
    <location>
        <begin position="242"/>
        <end position="265"/>
    </location>
</feature>
<dbReference type="InterPro" id="IPR037185">
    <property type="entry name" value="EmrE-like"/>
</dbReference>
<feature type="transmembrane region" description="Helical" evidence="5">
    <location>
        <begin position="271"/>
        <end position="289"/>
    </location>
</feature>
<dbReference type="VEuPathDB" id="MicrosporidiaDB:CWI39_2079p0010"/>
<comment type="subcellular location">
    <subcellularLocation>
        <location evidence="1">Membrane</location>
        <topology evidence="1">Multi-pass membrane protein</topology>
    </subcellularLocation>
</comment>
<evidence type="ECO:0000256" key="4">
    <source>
        <dbReference type="ARBA" id="ARBA00023136"/>
    </source>
</evidence>
<dbReference type="Proteomes" id="UP000293045">
    <property type="component" value="Unassembled WGS sequence"/>
</dbReference>
<reference evidence="6 7" key="1">
    <citation type="submission" date="2017-12" db="EMBL/GenBank/DDBJ databases">
        <authorList>
            <person name="Pombert J.-F."/>
            <person name="Haag K.L."/>
            <person name="Ebert D."/>
        </authorList>
    </citation>
    <scope>NUCLEOTIDE SEQUENCE [LARGE SCALE GENOMIC DNA]</scope>
    <source>
        <strain evidence="6">IL-BN-2</strain>
    </source>
</reference>
<keyword evidence="4 5" id="KW-0472">Membrane</keyword>
<feature type="transmembrane region" description="Helical" evidence="5">
    <location>
        <begin position="31"/>
        <end position="50"/>
    </location>
</feature>
<feature type="transmembrane region" description="Helical" evidence="5">
    <location>
        <begin position="142"/>
        <end position="160"/>
    </location>
</feature>
<evidence type="ECO:0000313" key="6">
    <source>
        <dbReference type="EMBL" id="TBT99277.1"/>
    </source>
</evidence>
<dbReference type="GO" id="GO:0000139">
    <property type="term" value="C:Golgi membrane"/>
    <property type="evidence" value="ECO:0007669"/>
    <property type="project" value="InterPro"/>
</dbReference>
<name>A0A4Q9KWF7_9MICR</name>
<evidence type="ECO:0000256" key="5">
    <source>
        <dbReference type="SAM" id="Phobius"/>
    </source>
</evidence>
<feature type="transmembrane region" description="Helical" evidence="5">
    <location>
        <begin position="116"/>
        <end position="136"/>
    </location>
</feature>
<dbReference type="EMBL" id="PIXR01002079">
    <property type="protein sequence ID" value="TBT99277.1"/>
    <property type="molecule type" value="Genomic_DNA"/>
</dbReference>
<feature type="transmembrane region" description="Helical" evidence="5">
    <location>
        <begin position="210"/>
        <end position="230"/>
    </location>
</feature>
<accession>A0A4Q9KWF7</accession>
<gene>
    <name evidence="6" type="ORF">CWI39_2079p0010</name>
</gene>
<dbReference type="AlphaFoldDB" id="A0A4Q9KWF7"/>
<dbReference type="InterPro" id="IPR007271">
    <property type="entry name" value="Nuc_sug_transpt"/>
</dbReference>
<evidence type="ECO:0000256" key="2">
    <source>
        <dbReference type="ARBA" id="ARBA00022692"/>
    </source>
</evidence>
<keyword evidence="2 5" id="KW-0812">Transmembrane</keyword>
<dbReference type="VEuPathDB" id="MicrosporidiaDB:CWI36_0548p0010"/>
<comment type="caution">
    <text evidence="6">The sequence shown here is derived from an EMBL/GenBank/DDBJ whole genome shotgun (WGS) entry which is preliminary data.</text>
</comment>